<evidence type="ECO:0000259" key="3">
    <source>
        <dbReference type="PROSITE" id="PS50887"/>
    </source>
</evidence>
<feature type="transmembrane region" description="Helical" evidence="2">
    <location>
        <begin position="48"/>
        <end position="70"/>
    </location>
</feature>
<reference evidence="4 5" key="1">
    <citation type="submission" date="2021-05" db="EMBL/GenBank/DDBJ databases">
        <title>Draft genomes of bacteria isolated from model marine particles.</title>
        <authorList>
            <person name="Datta M.S."/>
            <person name="Schwartzman J.A."/>
            <person name="Enke T.N."/>
            <person name="Saavedra J."/>
            <person name="Cermak N."/>
            <person name="Cordero O.X."/>
        </authorList>
    </citation>
    <scope>NUCLEOTIDE SEQUENCE [LARGE SCALE GENOMIC DNA]</scope>
    <source>
        <strain evidence="4 5">D2M19</strain>
    </source>
</reference>
<dbReference type="NCBIfam" id="TIGR00254">
    <property type="entry name" value="GGDEF"/>
    <property type="match status" value="1"/>
</dbReference>
<dbReference type="PROSITE" id="PS50887">
    <property type="entry name" value="GGDEF"/>
    <property type="match status" value="1"/>
</dbReference>
<evidence type="ECO:0000313" key="4">
    <source>
        <dbReference type="EMBL" id="MBU2873598.1"/>
    </source>
</evidence>
<feature type="transmembrane region" description="Helical" evidence="2">
    <location>
        <begin position="82"/>
        <end position="102"/>
    </location>
</feature>
<name>A0ABS6A667_9GAMM</name>
<dbReference type="CDD" id="cd01949">
    <property type="entry name" value="GGDEF"/>
    <property type="match status" value="1"/>
</dbReference>
<dbReference type="EMBL" id="JAHKPV010000006">
    <property type="protein sequence ID" value="MBU2873598.1"/>
    <property type="molecule type" value="Genomic_DNA"/>
</dbReference>
<dbReference type="SMART" id="SM00267">
    <property type="entry name" value="GGDEF"/>
    <property type="match status" value="1"/>
</dbReference>
<accession>A0ABS6A667</accession>
<dbReference type="InterPro" id="IPR050469">
    <property type="entry name" value="Diguanylate_Cyclase"/>
</dbReference>
<dbReference type="PANTHER" id="PTHR45138:SF9">
    <property type="entry name" value="DIGUANYLATE CYCLASE DGCM-RELATED"/>
    <property type="match status" value="1"/>
</dbReference>
<sequence length="328" mass="36543">MREPVKTPWLQRTKLPLSMVGALSSLILALNFSLDLLSLLDIQREHQLLLLILLICLAAWALVEVMVLHLQRSPGEPPLNSLKTLLIVQLAVQCARLALFFMGGSVTVDKTYGIRVVELGLVFVFLPVYLVVFLLVGRALVSNYIVEIKSAYRKLQKSSLTLAKLATTDPLTGAFNRRHFQERVDVEVSRTLRHGTPLSLIIFDIDYFKKINDRFGHHGGDEVLVRLTELTLQNLRSSDVLARWGGEEFIILLPQCDAEEAQKVAEKLRLSIAEQVFGQVGNITCSFGVAEVSPGDLPDSWVNRADQALYQAKNSGRNTVCVADLRQG</sequence>
<feature type="transmembrane region" description="Helical" evidence="2">
    <location>
        <begin position="122"/>
        <end position="146"/>
    </location>
</feature>
<evidence type="ECO:0000256" key="2">
    <source>
        <dbReference type="SAM" id="Phobius"/>
    </source>
</evidence>
<feature type="transmembrane region" description="Helical" evidence="2">
    <location>
        <begin position="20"/>
        <end position="42"/>
    </location>
</feature>
<dbReference type="PANTHER" id="PTHR45138">
    <property type="entry name" value="REGULATORY COMPONENTS OF SENSORY TRANSDUCTION SYSTEM"/>
    <property type="match status" value="1"/>
</dbReference>
<keyword evidence="2" id="KW-0812">Transmembrane</keyword>
<evidence type="ECO:0000313" key="5">
    <source>
        <dbReference type="Proteomes" id="UP000753376"/>
    </source>
</evidence>
<dbReference type="InterPro" id="IPR000160">
    <property type="entry name" value="GGDEF_dom"/>
</dbReference>
<evidence type="ECO:0000256" key="1">
    <source>
        <dbReference type="ARBA" id="ARBA00012528"/>
    </source>
</evidence>
<keyword evidence="5" id="KW-1185">Reference proteome</keyword>
<dbReference type="RefSeq" id="WP_216007482.1">
    <property type="nucleotide sequence ID" value="NZ_JAHKPV010000006.1"/>
</dbReference>
<organism evidence="4 5">
    <name type="scientific">Marinobacter salexigens</name>
    <dbReference type="NCBI Taxonomy" id="1925763"/>
    <lineage>
        <taxon>Bacteria</taxon>
        <taxon>Pseudomonadati</taxon>
        <taxon>Pseudomonadota</taxon>
        <taxon>Gammaproteobacteria</taxon>
        <taxon>Pseudomonadales</taxon>
        <taxon>Marinobacteraceae</taxon>
        <taxon>Marinobacter</taxon>
    </lineage>
</organism>
<protein>
    <recommendedName>
        <fullName evidence="1">diguanylate cyclase</fullName>
        <ecNumber evidence="1">2.7.7.65</ecNumber>
    </recommendedName>
</protein>
<dbReference type="EC" id="2.7.7.65" evidence="1"/>
<proteinExistence type="predicted"/>
<keyword evidence="2" id="KW-1133">Transmembrane helix</keyword>
<comment type="caution">
    <text evidence="4">The sequence shown here is derived from an EMBL/GenBank/DDBJ whole genome shotgun (WGS) entry which is preliminary data.</text>
</comment>
<gene>
    <name evidence="4" type="ORF">KO508_06190</name>
</gene>
<dbReference type="Pfam" id="PF00990">
    <property type="entry name" value="GGDEF"/>
    <property type="match status" value="1"/>
</dbReference>
<feature type="domain" description="GGDEF" evidence="3">
    <location>
        <begin position="196"/>
        <end position="325"/>
    </location>
</feature>
<dbReference type="Proteomes" id="UP000753376">
    <property type="component" value="Unassembled WGS sequence"/>
</dbReference>
<keyword evidence="2" id="KW-0472">Membrane</keyword>